<organism evidence="1">
    <name type="scientific">viral metagenome</name>
    <dbReference type="NCBI Taxonomy" id="1070528"/>
    <lineage>
        <taxon>unclassified sequences</taxon>
        <taxon>metagenomes</taxon>
        <taxon>organismal metagenomes</taxon>
    </lineage>
</organism>
<accession>A0A6C0I2A9</accession>
<proteinExistence type="predicted"/>
<name>A0A6C0I2A9_9ZZZZ</name>
<reference evidence="1" key="1">
    <citation type="journal article" date="2020" name="Nature">
        <title>Giant virus diversity and host interactions through global metagenomics.</title>
        <authorList>
            <person name="Schulz F."/>
            <person name="Roux S."/>
            <person name="Paez-Espino D."/>
            <person name="Jungbluth S."/>
            <person name="Walsh D.A."/>
            <person name="Denef V.J."/>
            <person name="McMahon K.D."/>
            <person name="Konstantinidis K.T."/>
            <person name="Eloe-Fadrosh E.A."/>
            <person name="Kyrpides N.C."/>
            <person name="Woyke T."/>
        </authorList>
    </citation>
    <scope>NUCLEOTIDE SEQUENCE</scope>
    <source>
        <strain evidence="1">GVMAG-M-3300023184-18</strain>
    </source>
</reference>
<dbReference type="AlphaFoldDB" id="A0A6C0I2A9"/>
<evidence type="ECO:0000313" key="1">
    <source>
        <dbReference type="EMBL" id="QHT86750.1"/>
    </source>
</evidence>
<dbReference type="EMBL" id="MN740076">
    <property type="protein sequence ID" value="QHT86750.1"/>
    <property type="molecule type" value="Genomic_DNA"/>
</dbReference>
<protein>
    <submittedName>
        <fullName evidence="1">Uncharacterized protein</fullName>
    </submittedName>
</protein>
<sequence length="494" mass="58140">MDNHNGIYIEIGKNSSDKHEKYKSCYGTNELYWGIGIENGLYLEFEKKSEKHMKIFLNSHKKERYSEDYYKNYVEEHVDCGFLYKSFSYSGEFPTHMNSHSMTKTDRMNQSKTLYIKLCEQNPKFCGETLWDVVSLKNEYLRENFQKKFTFDGDTIEIITQNFYNAKNIDVMKEYKKSKKDFITNLRHVFLENSIFLEHGEIGFIKDNHPFAIYLTNENNIGIFNNGTLHFNITLPTQLQEDSKISDKDAFIRIHKNYIKLIQFIEPFFLAKYGSPDHFSTNQCDNALLFSACSQRCAVSRCIGIGTYDTDNMKTGSLLQDNTSAFYVATQEYGWYNQYYKKCAYTKADRMGYDINFNKHYNHGVEIRFFDHIPDDDKIAEVLEHLIYLGDWALENDVLENPIKNKHWNGLVVKCMKYGKKMQLNYEELELYNTIFNTKFKNQDICSLYDEIIETTCSTKDKLFSKHAHAIQVPTPDIVMEEYSWKSLYCCAVS</sequence>